<evidence type="ECO:0000256" key="2">
    <source>
        <dbReference type="ARBA" id="ARBA00007813"/>
    </source>
</evidence>
<dbReference type="AlphaFoldDB" id="A0A6A6H9L5"/>
<feature type="domain" description="Mediator complex subunit MED14 N-terminal" evidence="11">
    <location>
        <begin position="101"/>
        <end position="317"/>
    </location>
</feature>
<feature type="region of interest" description="Disordered" evidence="10">
    <location>
        <begin position="494"/>
        <end position="517"/>
    </location>
</feature>
<name>A0A6A6H9L5_VIRVR</name>
<feature type="compositionally biased region" description="Basic and acidic residues" evidence="10">
    <location>
        <begin position="1131"/>
        <end position="1143"/>
    </location>
</feature>
<evidence type="ECO:0000256" key="4">
    <source>
        <dbReference type="ARBA" id="ARBA00023015"/>
    </source>
</evidence>
<dbReference type="Proteomes" id="UP000800092">
    <property type="component" value="Unassembled WGS sequence"/>
</dbReference>
<comment type="subcellular location">
    <subcellularLocation>
        <location evidence="1 9">Nucleus</location>
    </subcellularLocation>
</comment>
<feature type="region of interest" description="Disordered" evidence="10">
    <location>
        <begin position="1014"/>
        <end position="1045"/>
    </location>
</feature>
<organism evidence="12 13">
    <name type="scientific">Viridothelium virens</name>
    <name type="common">Speckled blister lichen</name>
    <name type="synonym">Trypethelium virens</name>
    <dbReference type="NCBI Taxonomy" id="1048519"/>
    <lineage>
        <taxon>Eukaryota</taxon>
        <taxon>Fungi</taxon>
        <taxon>Dikarya</taxon>
        <taxon>Ascomycota</taxon>
        <taxon>Pezizomycotina</taxon>
        <taxon>Dothideomycetes</taxon>
        <taxon>Dothideomycetes incertae sedis</taxon>
        <taxon>Trypetheliales</taxon>
        <taxon>Trypetheliaceae</taxon>
        <taxon>Viridothelium</taxon>
    </lineage>
</organism>
<dbReference type="GO" id="GO:0070847">
    <property type="term" value="C:core mediator complex"/>
    <property type="evidence" value="ECO:0007669"/>
    <property type="project" value="TreeGrafter"/>
</dbReference>
<comment type="function">
    <text evidence="9">Component of the Mediator complex, a coactivator involved in the regulated transcription of nearly all RNA polymerase II-dependent genes. Mediator functions as a bridge to convey information from gene-specific regulatory proteins to the basal RNA polymerase II transcription machinery. Mediator is recruited to promoters by direct interactions with regulatory proteins and serves as a scaffold for the assembly of a functional preinitiation complex with RNA polymerase II and the general transcription factors.</text>
</comment>
<dbReference type="GO" id="GO:0016592">
    <property type="term" value="C:mediator complex"/>
    <property type="evidence" value="ECO:0007669"/>
    <property type="project" value="UniProtKB-UniRule"/>
</dbReference>
<sequence>MPGVLIMDQNGDDRSRKIKDGPNNSASDVKVEDGKPLTNGVKVIPQVDGASEPMEIGSASQTTLTNGNSSQLAGQVTIPDSLVESWNQLPPELQHFEESYLPLSTLIERVAQQCYNGLEDIIQQMAEKPKDEAQRSVAPVVNGIGHNNATIAGSQLSKEDLRKRTLLMTFARDQRDKLIKLMVLTQWSRQIGDITKLIDIFNWLSNQMRTHEDAATWTGQIRLNMLGEKQSNPDIRTALEVLTSGKASWMPELNYIPRKPLSPQELLKTLKNLNALLAIRLNLHEEQPRHFKYSHIANGRATWIVTEEFEVDLSIIDEDPESQFFFIDIRLLFSPAPDIPDFFRSRLELRINDALRSRGLSGCYDTLHDLVLTHKITILKQQAFELKRRRWSENLYVDSIHRSLIVQYWTELSGPKSWIEIGIASGRKKQGEPGWRERPIPHIAIRWFRDGKEVQDINLLRAINLTQLSMESILETVVKLHTLDFLRRIHDGLTPKDGSTSSPTGSLIRPRTRSDSPTYRAQLGATGTAFTLAVERVTGNLAIQPPTIWSSRIQHGINQHKNRSTEAFRGIKDLLFLDLQGQIEKFADRKGWSIVKNLNLTQENVKAGFKQDVSRLSIFRPAGWSQHWALATTISFSGDTWWIAEIGETANGRTITEATCIAGPSNSPHSRETLAELERFAVALISFYVTRRELDRGHVQNYIEPEYAPSSTSSPLPRPVLHIQVSGLLHLRRRKQPHWAGWLRLTHAGLERVDSRVVHLIRGKISSPHCTSLATLLTHTHDHAVSFSTAGAFALFLRSPFGKAFMDPLQKRTLSIERLSTIASALRQRRFRYEKLSLNEVVFTYSSDLEPGERSRPPFSDKDDDEWYGNTTAPDSSALLRAGVVFTDGEEQSLALRLAPTNPHRRIRAFLARLIAKSRTGRSFGSFLAALEMTLPLMRAFDTIEDIDEPGWEPAIMHPWSVDSYRVDYERPRVSFDVKLAYHGDLLRWHVMEAAGNESTEKLKKGLEELFELNGEGGGGTRVGGKRKRRDGEEGEESSSGPSWWGMRTSLIATVAGIEDAITRLDEVVRESVQSGGDASATTAGANSSTVAASIGGAVAAAKPPQNSQAGRQVGAAKGPGAGVNAGAPKIKQEKKNDVIELD</sequence>
<accession>A0A6A6H9L5</accession>
<dbReference type="InterPro" id="IPR055122">
    <property type="entry name" value="Med14_N"/>
</dbReference>
<evidence type="ECO:0000256" key="7">
    <source>
        <dbReference type="ARBA" id="ARBA00023242"/>
    </source>
</evidence>
<evidence type="ECO:0000256" key="8">
    <source>
        <dbReference type="ARBA" id="ARBA00032007"/>
    </source>
</evidence>
<evidence type="ECO:0000256" key="1">
    <source>
        <dbReference type="ARBA" id="ARBA00004123"/>
    </source>
</evidence>
<reference evidence="12" key="1">
    <citation type="journal article" date="2020" name="Stud. Mycol.">
        <title>101 Dothideomycetes genomes: a test case for predicting lifestyles and emergence of pathogens.</title>
        <authorList>
            <person name="Haridas S."/>
            <person name="Albert R."/>
            <person name="Binder M."/>
            <person name="Bloem J."/>
            <person name="Labutti K."/>
            <person name="Salamov A."/>
            <person name="Andreopoulos B."/>
            <person name="Baker S."/>
            <person name="Barry K."/>
            <person name="Bills G."/>
            <person name="Bluhm B."/>
            <person name="Cannon C."/>
            <person name="Castanera R."/>
            <person name="Culley D."/>
            <person name="Daum C."/>
            <person name="Ezra D."/>
            <person name="Gonzalez J."/>
            <person name="Henrissat B."/>
            <person name="Kuo A."/>
            <person name="Liang C."/>
            <person name="Lipzen A."/>
            <person name="Lutzoni F."/>
            <person name="Magnuson J."/>
            <person name="Mondo S."/>
            <person name="Nolan M."/>
            <person name="Ohm R."/>
            <person name="Pangilinan J."/>
            <person name="Park H.-J."/>
            <person name="Ramirez L."/>
            <person name="Alfaro M."/>
            <person name="Sun H."/>
            <person name="Tritt A."/>
            <person name="Yoshinaga Y."/>
            <person name="Zwiers L.-H."/>
            <person name="Turgeon B."/>
            <person name="Goodwin S."/>
            <person name="Spatafora J."/>
            <person name="Crous P."/>
            <person name="Grigoriev I."/>
        </authorList>
    </citation>
    <scope>NUCLEOTIDE SEQUENCE</scope>
    <source>
        <strain evidence="12">Tuck. ex Michener</strain>
    </source>
</reference>
<feature type="compositionally biased region" description="Basic and acidic residues" evidence="10">
    <location>
        <begin position="851"/>
        <end position="861"/>
    </location>
</feature>
<feature type="region of interest" description="Disordered" evidence="10">
    <location>
        <begin position="1100"/>
        <end position="1143"/>
    </location>
</feature>
<evidence type="ECO:0000313" key="13">
    <source>
        <dbReference type="Proteomes" id="UP000800092"/>
    </source>
</evidence>
<feature type="region of interest" description="Disordered" evidence="10">
    <location>
        <begin position="848"/>
        <end position="868"/>
    </location>
</feature>
<protein>
    <recommendedName>
        <fullName evidence="3 9">Mediator of RNA polymerase II transcription subunit 14</fullName>
    </recommendedName>
    <alternativeName>
        <fullName evidence="8 9">Mediator complex subunit 14</fullName>
    </alternativeName>
</protein>
<dbReference type="GO" id="GO:0006357">
    <property type="term" value="P:regulation of transcription by RNA polymerase II"/>
    <property type="evidence" value="ECO:0007669"/>
    <property type="project" value="InterPro"/>
</dbReference>
<dbReference type="GO" id="GO:0003712">
    <property type="term" value="F:transcription coregulator activity"/>
    <property type="evidence" value="ECO:0007669"/>
    <property type="project" value="UniProtKB-UniRule"/>
</dbReference>
<evidence type="ECO:0000256" key="5">
    <source>
        <dbReference type="ARBA" id="ARBA00023159"/>
    </source>
</evidence>
<evidence type="ECO:0000256" key="6">
    <source>
        <dbReference type="ARBA" id="ARBA00023163"/>
    </source>
</evidence>
<dbReference type="EMBL" id="ML991796">
    <property type="protein sequence ID" value="KAF2234712.1"/>
    <property type="molecule type" value="Genomic_DNA"/>
</dbReference>
<keyword evidence="4 9" id="KW-0805">Transcription regulation</keyword>
<dbReference type="PANTHER" id="PTHR12809:SF2">
    <property type="entry name" value="MEDIATOR OF RNA POLYMERASE II TRANSCRIPTION SUBUNIT 14"/>
    <property type="match status" value="1"/>
</dbReference>
<feature type="compositionally biased region" description="Basic and acidic residues" evidence="10">
    <location>
        <begin position="11"/>
        <end position="20"/>
    </location>
</feature>
<dbReference type="Pfam" id="PF08638">
    <property type="entry name" value="Med14"/>
    <property type="match status" value="1"/>
</dbReference>
<dbReference type="InterPro" id="IPR013947">
    <property type="entry name" value="Mediator_Med14"/>
</dbReference>
<dbReference type="OrthoDB" id="205099at2759"/>
<keyword evidence="6 9" id="KW-0804">Transcription</keyword>
<evidence type="ECO:0000256" key="10">
    <source>
        <dbReference type="SAM" id="MobiDB-lite"/>
    </source>
</evidence>
<evidence type="ECO:0000259" key="11">
    <source>
        <dbReference type="Pfam" id="PF08638"/>
    </source>
</evidence>
<keyword evidence="5 9" id="KW-0010">Activator</keyword>
<evidence type="ECO:0000256" key="9">
    <source>
        <dbReference type="RuleBase" id="RU365082"/>
    </source>
</evidence>
<proteinExistence type="inferred from homology"/>
<gene>
    <name evidence="12" type="ORF">EV356DRAFT_576408</name>
</gene>
<comment type="subunit">
    <text evidence="9">Component of the Mediator complex.</text>
</comment>
<keyword evidence="13" id="KW-1185">Reference proteome</keyword>
<dbReference type="PANTHER" id="PTHR12809">
    <property type="entry name" value="MEDIATOR COMPLEX SUBUNIT"/>
    <property type="match status" value="1"/>
</dbReference>
<evidence type="ECO:0000313" key="12">
    <source>
        <dbReference type="EMBL" id="KAF2234712.1"/>
    </source>
</evidence>
<keyword evidence="7 9" id="KW-0539">Nucleus</keyword>
<comment type="similarity">
    <text evidence="2 9">Belongs to the Mediator complex subunit 14 family.</text>
</comment>
<evidence type="ECO:0000256" key="3">
    <source>
        <dbReference type="ARBA" id="ARBA00019619"/>
    </source>
</evidence>
<feature type="region of interest" description="Disordered" evidence="10">
    <location>
        <begin position="1"/>
        <end position="38"/>
    </location>
</feature>